<organism evidence="2 3">
    <name type="scientific">Adlercreutzia faecimuris</name>
    <dbReference type="NCBI Taxonomy" id="2897341"/>
    <lineage>
        <taxon>Bacteria</taxon>
        <taxon>Bacillati</taxon>
        <taxon>Actinomycetota</taxon>
        <taxon>Coriobacteriia</taxon>
        <taxon>Eggerthellales</taxon>
        <taxon>Eggerthellaceae</taxon>
        <taxon>Adlercreutzia</taxon>
    </lineage>
</organism>
<evidence type="ECO:0000313" key="2">
    <source>
        <dbReference type="EMBL" id="MCI2241507.1"/>
    </source>
</evidence>
<gene>
    <name evidence="2" type="ORF">LPT13_03960</name>
</gene>
<accession>A0ABS9WGR5</accession>
<dbReference type="RefSeq" id="WP_242163735.1">
    <property type="nucleotide sequence ID" value="NZ_JAJMLW010000001.1"/>
</dbReference>
<keyword evidence="3" id="KW-1185">Reference proteome</keyword>
<evidence type="ECO:0008006" key="4">
    <source>
        <dbReference type="Google" id="ProtNLM"/>
    </source>
</evidence>
<protein>
    <recommendedName>
        <fullName evidence="4">HNH endonuclease</fullName>
    </recommendedName>
</protein>
<comment type="caution">
    <text evidence="2">The sequence shown here is derived from an EMBL/GenBank/DDBJ whole genome shotgun (WGS) entry which is preliminary data.</text>
</comment>
<proteinExistence type="predicted"/>
<dbReference type="Proteomes" id="UP001430755">
    <property type="component" value="Unassembled WGS sequence"/>
</dbReference>
<sequence>MRVPLDRPLASWIRELEAEGRLYLFYKSPEWRALRDQVMADHHWECERCAARGEYARADTVHHEYEVKRRPWMALIRYVDEPDGTRREVLHPLCGDCHNEAHGRRMAGPARRRPQVNEERWD</sequence>
<name>A0ABS9WGR5_9ACTN</name>
<feature type="region of interest" description="Disordered" evidence="1">
    <location>
        <begin position="101"/>
        <end position="122"/>
    </location>
</feature>
<dbReference type="EMBL" id="JAJMLW010000001">
    <property type="protein sequence ID" value="MCI2241507.1"/>
    <property type="molecule type" value="Genomic_DNA"/>
</dbReference>
<evidence type="ECO:0000313" key="3">
    <source>
        <dbReference type="Proteomes" id="UP001430755"/>
    </source>
</evidence>
<evidence type="ECO:0000256" key="1">
    <source>
        <dbReference type="SAM" id="MobiDB-lite"/>
    </source>
</evidence>
<reference evidence="2" key="1">
    <citation type="submission" date="2021-11" db="EMBL/GenBank/DDBJ databases">
        <title>A Novel Adlercreutzia Species, isolated from a Allomyrina dichotoma larva feces.</title>
        <authorList>
            <person name="Suh M.K."/>
        </authorList>
    </citation>
    <scope>NUCLEOTIDE SEQUENCE</scope>
    <source>
        <strain evidence="2">JBNU-10</strain>
    </source>
</reference>